<dbReference type="InterPro" id="IPR036650">
    <property type="entry name" value="CAT_RNA-bd_dom_sf"/>
</dbReference>
<name>A0A2T4PVL0_9STAP</name>
<feature type="domain" description="PRD" evidence="2">
    <location>
        <begin position="69"/>
        <end position="174"/>
    </location>
</feature>
<feature type="domain" description="PRD" evidence="2">
    <location>
        <begin position="175"/>
        <end position="285"/>
    </location>
</feature>
<dbReference type="PANTHER" id="PTHR30185:SF15">
    <property type="entry name" value="CRYPTIC BETA-GLUCOSIDE BGL OPERON ANTITERMINATOR"/>
    <property type="match status" value="1"/>
</dbReference>
<dbReference type="InterPro" id="IPR036634">
    <property type="entry name" value="PRD_sf"/>
</dbReference>
<dbReference type="SMART" id="SM01061">
    <property type="entry name" value="CAT_RBD"/>
    <property type="match status" value="1"/>
</dbReference>
<gene>
    <name evidence="3" type="ORF">BU072_03475</name>
</gene>
<reference evidence="3 4" key="1">
    <citation type="journal article" date="2016" name="Front. Microbiol.">
        <title>Comprehensive Phylogenetic Analysis of Bovine Non-aureus Staphylococci Species Based on Whole-Genome Sequencing.</title>
        <authorList>
            <person name="Naushad S."/>
            <person name="Barkema H.W."/>
            <person name="Luby C."/>
            <person name="Condas L.A."/>
            <person name="Nobrega D.B."/>
            <person name="Carson D.A."/>
            <person name="De Buck J."/>
        </authorList>
    </citation>
    <scope>NUCLEOTIDE SEQUENCE [LARGE SCALE GENOMIC DNA]</scope>
    <source>
        <strain evidence="3 4">SNUC 2204</strain>
    </source>
</reference>
<dbReference type="GO" id="GO:0003723">
    <property type="term" value="F:RNA binding"/>
    <property type="evidence" value="ECO:0007669"/>
    <property type="project" value="InterPro"/>
</dbReference>
<comment type="caution">
    <text evidence="3">The sequence shown here is derived from an EMBL/GenBank/DDBJ whole genome shotgun (WGS) entry which is preliminary data.</text>
</comment>
<dbReference type="NCBIfam" id="NF046042">
    <property type="entry name" value="LicT"/>
    <property type="match status" value="1"/>
</dbReference>
<evidence type="ECO:0000259" key="2">
    <source>
        <dbReference type="PROSITE" id="PS51372"/>
    </source>
</evidence>
<dbReference type="InterPro" id="IPR011608">
    <property type="entry name" value="PRD"/>
</dbReference>
<dbReference type="PROSITE" id="PS51372">
    <property type="entry name" value="PRD_2"/>
    <property type="match status" value="2"/>
</dbReference>
<evidence type="ECO:0000256" key="1">
    <source>
        <dbReference type="ARBA" id="ARBA00022737"/>
    </source>
</evidence>
<dbReference type="EMBL" id="PZFK01000005">
    <property type="protein sequence ID" value="PTI30478.1"/>
    <property type="molecule type" value="Genomic_DNA"/>
</dbReference>
<evidence type="ECO:0000313" key="4">
    <source>
        <dbReference type="Proteomes" id="UP000241209"/>
    </source>
</evidence>
<dbReference type="PANTHER" id="PTHR30185">
    <property type="entry name" value="CRYPTIC BETA-GLUCOSIDE BGL OPERON ANTITERMINATOR"/>
    <property type="match status" value="1"/>
</dbReference>
<dbReference type="Gene3D" id="2.30.24.10">
    <property type="entry name" value="CAT RNA-binding domain"/>
    <property type="match status" value="1"/>
</dbReference>
<keyword evidence="1" id="KW-0677">Repeat</keyword>
<organism evidence="3 4">
    <name type="scientific">Mammaliicoccus vitulinus</name>
    <dbReference type="NCBI Taxonomy" id="71237"/>
    <lineage>
        <taxon>Bacteria</taxon>
        <taxon>Bacillati</taxon>
        <taxon>Bacillota</taxon>
        <taxon>Bacilli</taxon>
        <taxon>Bacillales</taxon>
        <taxon>Staphylococcaceae</taxon>
        <taxon>Mammaliicoccus</taxon>
    </lineage>
</organism>
<dbReference type="InterPro" id="IPR004341">
    <property type="entry name" value="CAT_RNA-bd_dom"/>
</dbReference>
<dbReference type="Pfam" id="PF03123">
    <property type="entry name" value="CAT_RBD"/>
    <property type="match status" value="1"/>
</dbReference>
<protein>
    <submittedName>
        <fullName evidence="3">PRD domain-containing protein</fullName>
    </submittedName>
</protein>
<dbReference type="Proteomes" id="UP000241209">
    <property type="component" value="Unassembled WGS sequence"/>
</dbReference>
<sequence>MGRVNVVKITKILNNNVVISKINGEERIVMGVGIAFGKKNGHALEKDKIDKVFRMTSAEQERMLVLIKELDDDVLLISREIIVEANKLYKEPLSESIYIALTDHINYAIKRHKEGTIINNPLLYEIQRLYPQEFNIGLFGIEKVAEHFELELPKDEAGFIAMHIVNANMNESISNVYEITKITQSIVNLVRYHFNLDVSEEELSYARFITHLKFFSQRLINFESLEEVMDVSLLSTLQKKYSESNRCVDKIGDFLQRNYNHELSNDERVYLILHIARLIKSNVSVDN</sequence>
<dbReference type="STRING" id="1167632.GCA_000286335_02173"/>
<dbReference type="Gene3D" id="1.10.1790.10">
    <property type="entry name" value="PRD domain"/>
    <property type="match status" value="2"/>
</dbReference>
<dbReference type="InterPro" id="IPR050661">
    <property type="entry name" value="BglG_antiterminators"/>
</dbReference>
<dbReference type="GO" id="GO:0006355">
    <property type="term" value="P:regulation of DNA-templated transcription"/>
    <property type="evidence" value="ECO:0007669"/>
    <property type="project" value="InterPro"/>
</dbReference>
<dbReference type="Pfam" id="PF00874">
    <property type="entry name" value="PRD"/>
    <property type="match status" value="2"/>
</dbReference>
<dbReference type="SUPFAM" id="SSF63520">
    <property type="entry name" value="PTS-regulatory domain, PRD"/>
    <property type="match status" value="2"/>
</dbReference>
<dbReference type="SUPFAM" id="SSF50151">
    <property type="entry name" value="SacY-like RNA-binding domain"/>
    <property type="match status" value="1"/>
</dbReference>
<dbReference type="AlphaFoldDB" id="A0A2T4PVL0"/>
<proteinExistence type="predicted"/>
<accession>A0A2T4PVL0</accession>
<evidence type="ECO:0000313" key="3">
    <source>
        <dbReference type="EMBL" id="PTI30478.1"/>
    </source>
</evidence>